<organism evidence="2 3">
    <name type="scientific">Cellulomonas soli</name>
    <dbReference type="NCBI Taxonomy" id="931535"/>
    <lineage>
        <taxon>Bacteria</taxon>
        <taxon>Bacillati</taxon>
        <taxon>Actinomycetota</taxon>
        <taxon>Actinomycetes</taxon>
        <taxon>Micrococcales</taxon>
        <taxon>Cellulomonadaceae</taxon>
        <taxon>Cellulomonas</taxon>
    </lineage>
</organism>
<dbReference type="Proteomes" id="UP000321798">
    <property type="component" value="Unassembled WGS sequence"/>
</dbReference>
<name>A0A512PCN9_9CELL</name>
<dbReference type="EMBL" id="BKAL01000005">
    <property type="protein sequence ID" value="GEP68967.1"/>
    <property type="molecule type" value="Genomic_DNA"/>
</dbReference>
<protein>
    <recommendedName>
        <fullName evidence="1">Putative zinc ribbon domain-containing protein</fullName>
    </recommendedName>
</protein>
<reference evidence="2 3" key="1">
    <citation type="submission" date="2019-07" db="EMBL/GenBank/DDBJ databases">
        <title>Whole genome shotgun sequence of Cellulomonas soli NBRC 109434.</title>
        <authorList>
            <person name="Hosoyama A."/>
            <person name="Uohara A."/>
            <person name="Ohji S."/>
            <person name="Ichikawa N."/>
        </authorList>
    </citation>
    <scope>NUCLEOTIDE SEQUENCE [LARGE SCALE GENOMIC DNA]</scope>
    <source>
        <strain evidence="2 3">NBRC 109434</strain>
    </source>
</reference>
<evidence type="ECO:0000259" key="1">
    <source>
        <dbReference type="Pfam" id="PF12674"/>
    </source>
</evidence>
<sequence>MSTHDHTHDGPADGLHDSLHCESCGMPVESGTYCQYCTDAEGNLQAFDERFERMVGWQARETPDAPRAEIEAKTLAYMSTMPAWRDHPDLLARTS</sequence>
<dbReference type="AlphaFoldDB" id="A0A512PCN9"/>
<dbReference type="Pfam" id="PF12674">
    <property type="entry name" value="Zn_ribbon_2"/>
    <property type="match status" value="1"/>
</dbReference>
<feature type="domain" description="Putative zinc ribbon" evidence="1">
    <location>
        <begin position="21"/>
        <end position="85"/>
    </location>
</feature>
<dbReference type="InterPro" id="IPR025868">
    <property type="entry name" value="Zn_ribbon_dom_put"/>
</dbReference>
<comment type="caution">
    <text evidence="2">The sequence shown here is derived from an EMBL/GenBank/DDBJ whole genome shotgun (WGS) entry which is preliminary data.</text>
</comment>
<dbReference type="OrthoDB" id="7065824at2"/>
<proteinExistence type="predicted"/>
<evidence type="ECO:0000313" key="3">
    <source>
        <dbReference type="Proteomes" id="UP000321798"/>
    </source>
</evidence>
<gene>
    <name evidence="2" type="ORF">CSO01_16820</name>
</gene>
<accession>A0A512PCN9</accession>
<keyword evidence="3" id="KW-1185">Reference proteome</keyword>
<dbReference type="RefSeq" id="WP_146952740.1">
    <property type="nucleotide sequence ID" value="NZ_BAABBJ010000003.1"/>
</dbReference>
<evidence type="ECO:0000313" key="2">
    <source>
        <dbReference type="EMBL" id="GEP68967.1"/>
    </source>
</evidence>